<dbReference type="InterPro" id="IPR029058">
    <property type="entry name" value="AB_hydrolase_fold"/>
</dbReference>
<organism evidence="3 4">
    <name type="scientific">Acidovorax cavernicola</name>
    <dbReference type="NCBI Taxonomy" id="1675792"/>
    <lineage>
        <taxon>Bacteria</taxon>
        <taxon>Pseudomonadati</taxon>
        <taxon>Pseudomonadota</taxon>
        <taxon>Betaproteobacteria</taxon>
        <taxon>Burkholderiales</taxon>
        <taxon>Comamonadaceae</taxon>
        <taxon>Acidovorax</taxon>
    </lineage>
</organism>
<reference evidence="3 4" key="1">
    <citation type="submission" date="2018-09" db="EMBL/GenBank/DDBJ databases">
        <title>Acidovorax cavernicola nov. sp. isolated from Gruta de las Maravillas (Aracena, Spain).</title>
        <authorList>
            <person name="Jurado V."/>
            <person name="Gutierrez-Patricio S."/>
            <person name="Gonzalez-Pimentel J.L."/>
            <person name="Miller A.Z."/>
            <person name="Laiz L."/>
            <person name="Saiz-Jimenez C."/>
        </authorList>
    </citation>
    <scope>NUCLEOTIDE SEQUENCE [LARGE SCALE GENOMIC DNA]</scope>
    <source>
        <strain evidence="3 4">1011MAR4D40.2</strain>
    </source>
</reference>
<dbReference type="Gene3D" id="3.40.50.1820">
    <property type="entry name" value="alpha/beta hydrolase"/>
    <property type="match status" value="1"/>
</dbReference>
<dbReference type="RefSeq" id="WP_119558731.1">
    <property type="nucleotide sequence ID" value="NZ_QXMN01000122.1"/>
</dbReference>
<evidence type="ECO:0000313" key="4">
    <source>
        <dbReference type="Proteomes" id="UP000265619"/>
    </source>
</evidence>
<dbReference type="GO" id="GO:0016787">
    <property type="term" value="F:hydrolase activity"/>
    <property type="evidence" value="ECO:0007669"/>
    <property type="project" value="UniProtKB-KW"/>
</dbReference>
<dbReference type="AlphaFoldDB" id="A0A9X8CYC7"/>
<name>A0A9X8CYC7_9BURK</name>
<evidence type="ECO:0000256" key="1">
    <source>
        <dbReference type="ARBA" id="ARBA00022801"/>
    </source>
</evidence>
<dbReference type="InterPro" id="IPR013094">
    <property type="entry name" value="AB_hydrolase_3"/>
</dbReference>
<dbReference type="OrthoDB" id="9771666at2"/>
<feature type="domain" description="Alpha/beta hydrolase fold-3" evidence="2">
    <location>
        <begin position="71"/>
        <end position="264"/>
    </location>
</feature>
<keyword evidence="4" id="KW-1185">Reference proteome</keyword>
<dbReference type="Proteomes" id="UP000265619">
    <property type="component" value="Unassembled WGS sequence"/>
</dbReference>
<dbReference type="Pfam" id="PF07859">
    <property type="entry name" value="Abhydrolase_3"/>
    <property type="match status" value="1"/>
</dbReference>
<keyword evidence="1 3" id="KW-0378">Hydrolase</keyword>
<proteinExistence type="predicted"/>
<evidence type="ECO:0000259" key="2">
    <source>
        <dbReference type="Pfam" id="PF07859"/>
    </source>
</evidence>
<accession>A0A9X8CYC7</accession>
<dbReference type="PANTHER" id="PTHR48081">
    <property type="entry name" value="AB HYDROLASE SUPERFAMILY PROTEIN C4A8.06C"/>
    <property type="match status" value="1"/>
</dbReference>
<comment type="caution">
    <text evidence="3">The sequence shown here is derived from an EMBL/GenBank/DDBJ whole genome shotgun (WGS) entry which is preliminary data.</text>
</comment>
<dbReference type="SUPFAM" id="SSF53474">
    <property type="entry name" value="alpha/beta-Hydrolases"/>
    <property type="match status" value="1"/>
</dbReference>
<evidence type="ECO:0000313" key="3">
    <source>
        <dbReference type="EMBL" id="RIX71917.1"/>
    </source>
</evidence>
<gene>
    <name evidence="3" type="ORF">D3H34_31430</name>
</gene>
<sequence>MSSMTSIDIDALDPQPPLPMQAAMDYANTTLGWARQAPDSLILARNVAYGADPAQNYDVFGDPKHHQQPAVIFLHGGGWTHGYKEWCAFMAEPVAQLGMRLVTPNYRLAPQHRFPAAYEDCLAILYHFYEHAAQFGTDPSRLYLAGHSAGGHLALLTALRRAEVGIPNDAIRGCLSISGVLDLHHPEPAPGSLEEAVYAKVLREPLDDAPMSPLSWGAGNTLPVLLSYGEHDTARVRRSNQRMAAMLALQPAEMQLHCEPGLDHFATHLSLRDGRAPWYERLARLVGADCP</sequence>
<protein>
    <submittedName>
        <fullName evidence="3">Alpha/beta fold hydrolase</fullName>
    </submittedName>
</protein>
<dbReference type="EMBL" id="QXMN01000122">
    <property type="protein sequence ID" value="RIX71917.1"/>
    <property type="molecule type" value="Genomic_DNA"/>
</dbReference>
<dbReference type="InterPro" id="IPR050300">
    <property type="entry name" value="GDXG_lipolytic_enzyme"/>
</dbReference>